<comment type="caution">
    <text evidence="3">The sequence shown here is derived from an EMBL/GenBank/DDBJ whole genome shotgun (WGS) entry which is preliminary data.</text>
</comment>
<reference evidence="3 4" key="1">
    <citation type="journal article" date="2023" name="Plants (Basel)">
        <title>Bridging the Gap: Combining Genomics and Transcriptomics Approaches to Understand Stylosanthes scabra, an Orphan Legume from the Brazilian Caatinga.</title>
        <authorList>
            <person name="Ferreira-Neto J.R.C."/>
            <person name="da Silva M.D."/>
            <person name="Binneck E."/>
            <person name="de Melo N.F."/>
            <person name="da Silva R.H."/>
            <person name="de Melo A.L.T.M."/>
            <person name="Pandolfi V."/>
            <person name="Bustamante F.O."/>
            <person name="Brasileiro-Vidal A.C."/>
            <person name="Benko-Iseppon A.M."/>
        </authorList>
    </citation>
    <scope>NUCLEOTIDE SEQUENCE [LARGE SCALE GENOMIC DNA]</scope>
    <source>
        <tissue evidence="3">Leaves</tissue>
    </source>
</reference>
<evidence type="ECO:0000256" key="1">
    <source>
        <dbReference type="SAM" id="Coils"/>
    </source>
</evidence>
<feature type="region of interest" description="Disordered" evidence="2">
    <location>
        <begin position="1"/>
        <end position="93"/>
    </location>
</feature>
<keyword evidence="1" id="KW-0175">Coiled coil</keyword>
<sequence>MAGKNKTLSNLRRAMAANPQGPIILSPSGGQASSSVLEWGSSSNVQAGTKSRLEVSCPVHEEVPEQRVKAPPPPSPLKRASGEAGSAQKRPRALRDYDSMESFCWAEWAMLRSVTIMKSIEPRLTLADQWESRCAKLTGELKMLTQQKVGIKKEKVEAEKAKSKAEEDLAASLTATKEKDAELQRLKDREAVFLADLKLAKKKLSEEKSRADKAESSLAATEQALQELIKLAEDSVKATEDALKEQVLVLAPDFDVSLLGAWKEVVDGQIVDPPPQPSQD</sequence>
<proteinExistence type="predicted"/>
<accession>A0ABU6V6Q4</accession>
<feature type="coiled-coil region" evidence="1">
    <location>
        <begin position="127"/>
        <end position="168"/>
    </location>
</feature>
<evidence type="ECO:0000313" key="4">
    <source>
        <dbReference type="Proteomes" id="UP001341840"/>
    </source>
</evidence>
<evidence type="ECO:0000313" key="3">
    <source>
        <dbReference type="EMBL" id="MED6167613.1"/>
    </source>
</evidence>
<feature type="compositionally biased region" description="Polar residues" evidence="2">
    <location>
        <begin position="1"/>
        <end position="10"/>
    </location>
</feature>
<feature type="compositionally biased region" description="Basic and acidic residues" evidence="2">
    <location>
        <begin position="59"/>
        <end position="68"/>
    </location>
</feature>
<evidence type="ECO:0000256" key="2">
    <source>
        <dbReference type="SAM" id="MobiDB-lite"/>
    </source>
</evidence>
<feature type="compositionally biased region" description="Polar residues" evidence="2">
    <location>
        <begin position="28"/>
        <end position="49"/>
    </location>
</feature>
<protein>
    <submittedName>
        <fullName evidence="3">Uncharacterized protein</fullName>
    </submittedName>
</protein>
<dbReference type="EMBL" id="JASCZI010151043">
    <property type="protein sequence ID" value="MED6167613.1"/>
    <property type="molecule type" value="Genomic_DNA"/>
</dbReference>
<name>A0ABU6V6Q4_9FABA</name>
<keyword evidence="4" id="KW-1185">Reference proteome</keyword>
<organism evidence="3 4">
    <name type="scientific">Stylosanthes scabra</name>
    <dbReference type="NCBI Taxonomy" id="79078"/>
    <lineage>
        <taxon>Eukaryota</taxon>
        <taxon>Viridiplantae</taxon>
        <taxon>Streptophyta</taxon>
        <taxon>Embryophyta</taxon>
        <taxon>Tracheophyta</taxon>
        <taxon>Spermatophyta</taxon>
        <taxon>Magnoliopsida</taxon>
        <taxon>eudicotyledons</taxon>
        <taxon>Gunneridae</taxon>
        <taxon>Pentapetalae</taxon>
        <taxon>rosids</taxon>
        <taxon>fabids</taxon>
        <taxon>Fabales</taxon>
        <taxon>Fabaceae</taxon>
        <taxon>Papilionoideae</taxon>
        <taxon>50 kb inversion clade</taxon>
        <taxon>dalbergioids sensu lato</taxon>
        <taxon>Dalbergieae</taxon>
        <taxon>Pterocarpus clade</taxon>
        <taxon>Stylosanthes</taxon>
    </lineage>
</organism>
<dbReference type="Proteomes" id="UP001341840">
    <property type="component" value="Unassembled WGS sequence"/>
</dbReference>
<feature type="coiled-coil region" evidence="1">
    <location>
        <begin position="194"/>
        <end position="242"/>
    </location>
</feature>
<gene>
    <name evidence="3" type="ORF">PIB30_004424</name>
</gene>